<evidence type="ECO:0000256" key="1">
    <source>
        <dbReference type="ARBA" id="ARBA00022679"/>
    </source>
</evidence>
<sequence length="218" mass="24040">MHSVNIVNLKKGVNKLRMYYIGRFAVRLVMRLFFRISVCGSECIPKQGAVIICSRHISNWDPLLIGISMKRAVSFMSKEELFRFKPLGMLIKSVHGFPIQRGGNDRAAIKTALQILSQDGILVVFPEGSRNRTGDGLQPLQRGAALLASRSQASVVPVGIVGPYRLFGRVHIRFGEPFVISADTAKESGTSIAEYAKTTIESRLLAILEETLHDTANS</sequence>
<dbReference type="CDD" id="cd07989">
    <property type="entry name" value="LPLAT_AGPAT-like"/>
    <property type="match status" value="1"/>
</dbReference>
<dbReference type="GO" id="GO:0003841">
    <property type="term" value="F:1-acylglycerol-3-phosphate O-acyltransferase activity"/>
    <property type="evidence" value="ECO:0007669"/>
    <property type="project" value="TreeGrafter"/>
</dbReference>
<evidence type="ECO:0000259" key="3">
    <source>
        <dbReference type="SMART" id="SM00563"/>
    </source>
</evidence>
<keyword evidence="1 4" id="KW-0808">Transferase</keyword>
<dbReference type="SMART" id="SM00563">
    <property type="entry name" value="PlsC"/>
    <property type="match status" value="1"/>
</dbReference>
<dbReference type="PANTHER" id="PTHR10434:SF11">
    <property type="entry name" value="1-ACYL-SN-GLYCEROL-3-PHOSPHATE ACYLTRANSFERASE"/>
    <property type="match status" value="1"/>
</dbReference>
<protein>
    <submittedName>
        <fullName evidence="4">1-acyl-sn-glycerol-3-phosphate acyltransferase</fullName>
        <ecNumber evidence="4">2.3.1.-</ecNumber>
    </submittedName>
</protein>
<keyword evidence="5" id="KW-1185">Reference proteome</keyword>
<dbReference type="Proteomes" id="UP001139263">
    <property type="component" value="Unassembled WGS sequence"/>
</dbReference>
<evidence type="ECO:0000313" key="4">
    <source>
        <dbReference type="EMBL" id="MCI0184342.1"/>
    </source>
</evidence>
<evidence type="ECO:0000313" key="5">
    <source>
        <dbReference type="Proteomes" id="UP001139263"/>
    </source>
</evidence>
<reference evidence="4" key="1">
    <citation type="submission" date="2022-03" db="EMBL/GenBank/DDBJ databases">
        <title>Draft Genome Sequence of Firmicute Strain S0AB, a Heterotrophic Iron/Sulfur-Oxidizing Extreme Acidophile.</title>
        <authorList>
            <person name="Vergara E."/>
            <person name="Pakostova E."/>
            <person name="Johnson D.B."/>
            <person name="Holmes D.S."/>
        </authorList>
    </citation>
    <scope>NUCLEOTIDE SEQUENCE</scope>
    <source>
        <strain evidence="4">S0AB</strain>
    </source>
</reference>
<accession>A0A9X1VE20</accession>
<dbReference type="PANTHER" id="PTHR10434">
    <property type="entry name" value="1-ACYL-SN-GLYCEROL-3-PHOSPHATE ACYLTRANSFERASE"/>
    <property type="match status" value="1"/>
</dbReference>
<dbReference type="AlphaFoldDB" id="A0A9X1VE20"/>
<dbReference type="EMBL" id="JALBUF010000012">
    <property type="protein sequence ID" value="MCI0184342.1"/>
    <property type="molecule type" value="Genomic_DNA"/>
</dbReference>
<dbReference type="SUPFAM" id="SSF69593">
    <property type="entry name" value="Glycerol-3-phosphate (1)-acyltransferase"/>
    <property type="match status" value="1"/>
</dbReference>
<comment type="caution">
    <text evidence="4">The sequence shown here is derived from an EMBL/GenBank/DDBJ whole genome shotgun (WGS) entry which is preliminary data.</text>
</comment>
<dbReference type="GO" id="GO:0006654">
    <property type="term" value="P:phosphatidic acid biosynthetic process"/>
    <property type="evidence" value="ECO:0007669"/>
    <property type="project" value="TreeGrafter"/>
</dbReference>
<evidence type="ECO:0000256" key="2">
    <source>
        <dbReference type="ARBA" id="ARBA00023315"/>
    </source>
</evidence>
<keyword evidence="2 4" id="KW-0012">Acyltransferase</keyword>
<organism evidence="4 5">
    <name type="scientific">Sulfoacidibacillus ferrooxidans</name>
    <dbReference type="NCBI Taxonomy" id="2005001"/>
    <lineage>
        <taxon>Bacteria</taxon>
        <taxon>Bacillati</taxon>
        <taxon>Bacillota</taxon>
        <taxon>Bacilli</taxon>
        <taxon>Bacillales</taxon>
        <taxon>Alicyclobacillaceae</taxon>
        <taxon>Sulfoacidibacillus</taxon>
    </lineage>
</organism>
<dbReference type="EC" id="2.3.1.-" evidence="4"/>
<proteinExistence type="predicted"/>
<feature type="domain" description="Phospholipid/glycerol acyltransferase" evidence="3">
    <location>
        <begin position="50"/>
        <end position="163"/>
    </location>
</feature>
<dbReference type="Pfam" id="PF01553">
    <property type="entry name" value="Acyltransferase"/>
    <property type="match status" value="1"/>
</dbReference>
<gene>
    <name evidence="4" type="primary">plsC</name>
    <name evidence="4" type="ORF">MM817_02637</name>
</gene>
<dbReference type="InterPro" id="IPR002123">
    <property type="entry name" value="Plipid/glycerol_acylTrfase"/>
</dbReference>
<name>A0A9X1VE20_9BACL</name>